<evidence type="ECO:0000313" key="2">
    <source>
        <dbReference type="Proteomes" id="UP000499080"/>
    </source>
</evidence>
<accession>A0A4Y2WT94</accession>
<dbReference type="AlphaFoldDB" id="A0A4Y2WT94"/>
<organism evidence="1 2">
    <name type="scientific">Araneus ventricosus</name>
    <name type="common">Orbweaver spider</name>
    <name type="synonym">Epeira ventricosa</name>
    <dbReference type="NCBI Taxonomy" id="182803"/>
    <lineage>
        <taxon>Eukaryota</taxon>
        <taxon>Metazoa</taxon>
        <taxon>Ecdysozoa</taxon>
        <taxon>Arthropoda</taxon>
        <taxon>Chelicerata</taxon>
        <taxon>Arachnida</taxon>
        <taxon>Araneae</taxon>
        <taxon>Araneomorphae</taxon>
        <taxon>Entelegynae</taxon>
        <taxon>Araneoidea</taxon>
        <taxon>Araneidae</taxon>
        <taxon>Araneus</taxon>
    </lineage>
</organism>
<name>A0A4Y2WT94_ARAVE</name>
<reference evidence="1 2" key="1">
    <citation type="journal article" date="2019" name="Sci. Rep.">
        <title>Orb-weaving spider Araneus ventricosus genome elucidates the spidroin gene catalogue.</title>
        <authorList>
            <person name="Kono N."/>
            <person name="Nakamura H."/>
            <person name="Ohtoshi R."/>
            <person name="Moran D.A.P."/>
            <person name="Shinohara A."/>
            <person name="Yoshida Y."/>
            <person name="Fujiwara M."/>
            <person name="Mori M."/>
            <person name="Tomita M."/>
            <person name="Arakawa K."/>
        </authorList>
    </citation>
    <scope>NUCLEOTIDE SEQUENCE [LARGE SCALE GENOMIC DNA]</scope>
</reference>
<protein>
    <submittedName>
        <fullName evidence="1">Uncharacterized protein</fullName>
    </submittedName>
</protein>
<comment type="caution">
    <text evidence="1">The sequence shown here is derived from an EMBL/GenBank/DDBJ whole genome shotgun (WGS) entry which is preliminary data.</text>
</comment>
<dbReference type="Proteomes" id="UP000499080">
    <property type="component" value="Unassembled WGS sequence"/>
</dbReference>
<proteinExistence type="predicted"/>
<sequence>MDLKNNSLLCRNWIILHAKNRRRLFGRRSSIVISKTKSKFSVVILRLRIQVVLIVLVRSSSKTFTGKCFFFACCHPVCELVLKAVFEVKIKQVATSPDIPLFKKLKDNWKNIDLTKIQCYRETIELFRTVPEVENLFDFYRAELKNVLVRDNYRELIELSIVYLGGDAEKNLKSDLRLPCTKLDGWPKLFTP</sequence>
<keyword evidence="2" id="KW-1185">Reference proteome</keyword>
<dbReference type="EMBL" id="BGPR01064949">
    <property type="protein sequence ID" value="GBO39844.1"/>
    <property type="molecule type" value="Genomic_DNA"/>
</dbReference>
<evidence type="ECO:0000313" key="1">
    <source>
        <dbReference type="EMBL" id="GBO39844.1"/>
    </source>
</evidence>
<gene>
    <name evidence="1" type="ORF">AVEN_170867_1</name>
</gene>